<comment type="caution">
    <text evidence="9">The sequence shown here is derived from an EMBL/GenBank/DDBJ whole genome shotgun (WGS) entry which is preliminary data.</text>
</comment>
<reference evidence="9" key="1">
    <citation type="submission" date="2018-03" db="EMBL/GenBank/DDBJ databases">
        <authorList>
            <person name="Guldener U."/>
        </authorList>
    </citation>
    <scope>NUCLEOTIDE SEQUENCE</scope>
</reference>
<feature type="transmembrane region" description="Helical" evidence="7">
    <location>
        <begin position="126"/>
        <end position="147"/>
    </location>
</feature>
<feature type="domain" description="Rhodopsin" evidence="8">
    <location>
        <begin position="33"/>
        <end position="251"/>
    </location>
</feature>
<evidence type="ECO:0000313" key="10">
    <source>
        <dbReference type="Proteomes" id="UP001187682"/>
    </source>
</evidence>
<gene>
    <name evidence="9" type="ORF">DNG_07401</name>
</gene>
<proteinExistence type="inferred from homology"/>
<name>A0AAE8N1H4_9PEZI</name>
<evidence type="ECO:0000256" key="5">
    <source>
        <dbReference type="ARBA" id="ARBA00038359"/>
    </source>
</evidence>
<dbReference type="GO" id="GO:0016020">
    <property type="term" value="C:membrane"/>
    <property type="evidence" value="ECO:0007669"/>
    <property type="project" value="UniProtKB-SubCell"/>
</dbReference>
<feature type="transmembrane region" description="Helical" evidence="7">
    <location>
        <begin position="20"/>
        <end position="39"/>
    </location>
</feature>
<dbReference type="Proteomes" id="UP001187682">
    <property type="component" value="Unassembled WGS sequence"/>
</dbReference>
<comment type="subcellular location">
    <subcellularLocation>
        <location evidence="1">Membrane</location>
        <topology evidence="1">Multi-pass membrane protein</topology>
    </subcellularLocation>
</comment>
<evidence type="ECO:0000256" key="2">
    <source>
        <dbReference type="ARBA" id="ARBA00022692"/>
    </source>
</evidence>
<protein>
    <recommendedName>
        <fullName evidence="8">Rhodopsin domain-containing protein</fullName>
    </recommendedName>
</protein>
<dbReference type="InterPro" id="IPR049326">
    <property type="entry name" value="Rhodopsin_dom_fungi"/>
</dbReference>
<comment type="similarity">
    <text evidence="5">Belongs to the SAT4 family.</text>
</comment>
<feature type="transmembrane region" description="Helical" evidence="7">
    <location>
        <begin position="228"/>
        <end position="250"/>
    </location>
</feature>
<dbReference type="AlphaFoldDB" id="A0AAE8N1H4"/>
<dbReference type="Pfam" id="PF20684">
    <property type="entry name" value="Fung_rhodopsin"/>
    <property type="match status" value="1"/>
</dbReference>
<keyword evidence="3 7" id="KW-1133">Transmembrane helix</keyword>
<sequence>MDADSTKVVVDYSPLLLRSIWSMFGFATLFAWLRAFAKLTTGVPFWWDDHFLNASWLCLLVSTALLARSVDFGTGLHFEDMVLENIPIVAEYSFAAGFATILGQAWSKTSFGLTILRISDGWMRWLVLFIIISMNLVLTTNAILLYAQCTPIRRLFDELAEVYSGVGDIVLAMLPWKIVWKAKLFKREKIGVLVAMSLGVFSGIMSFLKIISLGEISDVRSTTVDLKIFGIAELAVTIIAVSIPILRVFIRQGHRSYVSKSSTGQRSNQVSAGYQSPTAFSGNHESQRGGIPMKQTTVAEPIGVYRPPESWARYEV</sequence>
<evidence type="ECO:0000256" key="1">
    <source>
        <dbReference type="ARBA" id="ARBA00004141"/>
    </source>
</evidence>
<evidence type="ECO:0000256" key="4">
    <source>
        <dbReference type="ARBA" id="ARBA00023136"/>
    </source>
</evidence>
<feature type="compositionally biased region" description="Polar residues" evidence="6">
    <location>
        <begin position="260"/>
        <end position="284"/>
    </location>
</feature>
<evidence type="ECO:0000256" key="7">
    <source>
        <dbReference type="SAM" id="Phobius"/>
    </source>
</evidence>
<dbReference type="PANTHER" id="PTHR33048:SF42">
    <property type="entry name" value="INTEGRAL MEMBRANE PROTEIN"/>
    <property type="match status" value="1"/>
</dbReference>
<feature type="region of interest" description="Disordered" evidence="6">
    <location>
        <begin position="260"/>
        <end position="293"/>
    </location>
</feature>
<accession>A0AAE8N1H4</accession>
<keyword evidence="2 7" id="KW-0812">Transmembrane</keyword>
<evidence type="ECO:0000256" key="6">
    <source>
        <dbReference type="SAM" id="MobiDB-lite"/>
    </source>
</evidence>
<keyword evidence="10" id="KW-1185">Reference proteome</keyword>
<evidence type="ECO:0000259" key="8">
    <source>
        <dbReference type="Pfam" id="PF20684"/>
    </source>
</evidence>
<organism evidence="9 10">
    <name type="scientific">Cephalotrichum gorgonifer</name>
    <dbReference type="NCBI Taxonomy" id="2041049"/>
    <lineage>
        <taxon>Eukaryota</taxon>
        <taxon>Fungi</taxon>
        <taxon>Dikarya</taxon>
        <taxon>Ascomycota</taxon>
        <taxon>Pezizomycotina</taxon>
        <taxon>Sordariomycetes</taxon>
        <taxon>Hypocreomycetidae</taxon>
        <taxon>Microascales</taxon>
        <taxon>Microascaceae</taxon>
        <taxon>Cephalotrichum</taxon>
    </lineage>
</organism>
<evidence type="ECO:0000313" key="9">
    <source>
        <dbReference type="EMBL" id="SPO04716.1"/>
    </source>
</evidence>
<dbReference type="EMBL" id="ONZQ02000011">
    <property type="protein sequence ID" value="SPO04716.1"/>
    <property type="molecule type" value="Genomic_DNA"/>
</dbReference>
<keyword evidence="4 7" id="KW-0472">Membrane</keyword>
<feature type="transmembrane region" description="Helical" evidence="7">
    <location>
        <begin position="51"/>
        <end position="68"/>
    </location>
</feature>
<dbReference type="PANTHER" id="PTHR33048">
    <property type="entry name" value="PTH11-LIKE INTEGRAL MEMBRANE PROTEIN (AFU_ORTHOLOGUE AFUA_5G11245)"/>
    <property type="match status" value="1"/>
</dbReference>
<evidence type="ECO:0000256" key="3">
    <source>
        <dbReference type="ARBA" id="ARBA00022989"/>
    </source>
</evidence>
<feature type="transmembrane region" description="Helical" evidence="7">
    <location>
        <begin position="190"/>
        <end position="208"/>
    </location>
</feature>
<dbReference type="InterPro" id="IPR052337">
    <property type="entry name" value="SAT4-like"/>
</dbReference>